<protein>
    <submittedName>
        <fullName evidence="1">Uncharacterized protein</fullName>
    </submittedName>
</protein>
<proteinExistence type="predicted"/>
<dbReference type="AlphaFoldDB" id="A0A7W6EIS0"/>
<sequence>MPAMSSNGVVMLVICTGDGMVEMAFDSATMEPVADTTESDGEPTQKADYCSWAASHPAFDLPDLVAVQQPDTTLTVLAPPRGPSILQIAAATGLPPATGPPVLF</sequence>
<evidence type="ECO:0000313" key="1">
    <source>
        <dbReference type="EMBL" id="MBB3811385.1"/>
    </source>
</evidence>
<gene>
    <name evidence="1" type="ORF">FHS81_003499</name>
</gene>
<organism evidence="1 2">
    <name type="scientific">Pseudochelatococcus contaminans</name>
    <dbReference type="NCBI Taxonomy" id="1538103"/>
    <lineage>
        <taxon>Bacteria</taxon>
        <taxon>Pseudomonadati</taxon>
        <taxon>Pseudomonadota</taxon>
        <taxon>Alphaproteobacteria</taxon>
        <taxon>Hyphomicrobiales</taxon>
        <taxon>Chelatococcaceae</taxon>
        <taxon>Pseudochelatococcus</taxon>
    </lineage>
</organism>
<dbReference type="Proteomes" id="UP000537592">
    <property type="component" value="Unassembled WGS sequence"/>
</dbReference>
<evidence type="ECO:0000313" key="2">
    <source>
        <dbReference type="Proteomes" id="UP000537592"/>
    </source>
</evidence>
<accession>A0A7W6EIS0</accession>
<reference evidence="1 2" key="1">
    <citation type="submission" date="2020-08" db="EMBL/GenBank/DDBJ databases">
        <title>Genomic Encyclopedia of Type Strains, Phase IV (KMG-IV): sequencing the most valuable type-strain genomes for metagenomic binning, comparative biology and taxonomic classification.</title>
        <authorList>
            <person name="Goeker M."/>
        </authorList>
    </citation>
    <scope>NUCLEOTIDE SEQUENCE [LARGE SCALE GENOMIC DNA]</scope>
    <source>
        <strain evidence="1 2">DSM 28760</strain>
    </source>
</reference>
<dbReference type="EMBL" id="JACICC010000017">
    <property type="protein sequence ID" value="MBB3811385.1"/>
    <property type="molecule type" value="Genomic_DNA"/>
</dbReference>
<keyword evidence="2" id="KW-1185">Reference proteome</keyword>
<name>A0A7W6EIS0_9HYPH</name>
<comment type="caution">
    <text evidence="1">The sequence shown here is derived from an EMBL/GenBank/DDBJ whole genome shotgun (WGS) entry which is preliminary data.</text>
</comment>